<evidence type="ECO:0000313" key="3">
    <source>
        <dbReference type="EMBL" id="RVX74470.1"/>
    </source>
</evidence>
<keyword evidence="2" id="KW-1133">Transmembrane helix</keyword>
<comment type="caution">
    <text evidence="3">The sequence shown here is derived from an EMBL/GenBank/DDBJ whole genome shotgun (WGS) entry which is preliminary data.</text>
</comment>
<dbReference type="PANTHER" id="PTHR42044">
    <property type="entry name" value="DUF676 DOMAIN-CONTAINING PROTEIN-RELATED"/>
    <property type="match status" value="1"/>
</dbReference>
<reference evidence="3 4" key="1">
    <citation type="submission" date="2017-03" db="EMBL/GenBank/DDBJ databases">
        <title>Genomes of endolithic fungi from Antarctica.</title>
        <authorList>
            <person name="Coleine C."/>
            <person name="Masonjones S."/>
            <person name="Stajich J.E."/>
        </authorList>
    </citation>
    <scope>NUCLEOTIDE SEQUENCE [LARGE SCALE GENOMIC DNA]</scope>
    <source>
        <strain evidence="3 4">CCFEE 6314</strain>
    </source>
</reference>
<accession>A0A438NFH2</accession>
<keyword evidence="2" id="KW-0812">Transmembrane</keyword>
<name>A0A438NFH2_EXOME</name>
<evidence type="ECO:0000256" key="1">
    <source>
        <dbReference type="SAM" id="MobiDB-lite"/>
    </source>
</evidence>
<organism evidence="3 4">
    <name type="scientific">Exophiala mesophila</name>
    <name type="common">Black yeast-like fungus</name>
    <dbReference type="NCBI Taxonomy" id="212818"/>
    <lineage>
        <taxon>Eukaryota</taxon>
        <taxon>Fungi</taxon>
        <taxon>Dikarya</taxon>
        <taxon>Ascomycota</taxon>
        <taxon>Pezizomycotina</taxon>
        <taxon>Eurotiomycetes</taxon>
        <taxon>Chaetothyriomycetidae</taxon>
        <taxon>Chaetothyriales</taxon>
        <taxon>Herpotrichiellaceae</taxon>
        <taxon>Exophiala</taxon>
    </lineage>
</organism>
<evidence type="ECO:0000313" key="4">
    <source>
        <dbReference type="Proteomes" id="UP000288859"/>
    </source>
</evidence>
<dbReference type="VEuPathDB" id="FungiDB:PV10_07309"/>
<gene>
    <name evidence="3" type="ORF">B0A52_01596</name>
</gene>
<keyword evidence="2" id="KW-0472">Membrane</keyword>
<dbReference type="OrthoDB" id="202545at2759"/>
<proteinExistence type="predicted"/>
<dbReference type="AlphaFoldDB" id="A0A438NFH2"/>
<feature type="transmembrane region" description="Helical" evidence="2">
    <location>
        <begin position="91"/>
        <end position="114"/>
    </location>
</feature>
<dbReference type="PANTHER" id="PTHR42044:SF2">
    <property type="entry name" value="DUF676 DOMAIN-CONTAINING PROTEIN"/>
    <property type="match status" value="1"/>
</dbReference>
<dbReference type="EMBL" id="NAJM01000004">
    <property type="protein sequence ID" value="RVX74470.1"/>
    <property type="molecule type" value="Genomic_DNA"/>
</dbReference>
<feature type="region of interest" description="Disordered" evidence="1">
    <location>
        <begin position="267"/>
        <end position="300"/>
    </location>
</feature>
<feature type="compositionally biased region" description="Polar residues" evidence="1">
    <location>
        <begin position="286"/>
        <end position="295"/>
    </location>
</feature>
<protein>
    <recommendedName>
        <fullName evidence="5">DUF676 domain-containing protein</fullName>
    </recommendedName>
</protein>
<evidence type="ECO:0008006" key="5">
    <source>
        <dbReference type="Google" id="ProtNLM"/>
    </source>
</evidence>
<dbReference type="Proteomes" id="UP000288859">
    <property type="component" value="Unassembled WGS sequence"/>
</dbReference>
<sequence>MADASTPVPYTADPLWLFIKDFGLFARNLLPWPGLFGLVIPLRTSNTGQLDELYPTFQNAWAVFQHLVLIVAQSIFLLSLLPLAVVLPAPIFYFSYIAAFIFGTRLVTVSLNGWRRRLYRSHEKYTLGWNVDPRERWVYINGVATGRARKHWLQANLDRLALTFRRPIYGIHNRTSGIIFDVIECIIQRDFAYATLDIRIAYAELMDMLTDEDISKVVLIVHSQGGIEGSLVLDWLYATLAAAQLAKLEIYTFGNAANHWNAPASTLSHHGRVTEGGGPAGKKQPLLNTSITQSRPWERESETRIVKHIEHYANTLDYVARGGILHFRPDPPPPGAAGPEQTTAALPSQEALDTNRFVGRLFKRTGPGHLLNQHYLDPMFQLDSSDAVRGRVLDGNGYMDQRVDQATFDRWDTVQALEGTEPQSRGVLIKDLSRLWRYRNGADADIDAAENDG</sequence>
<evidence type="ECO:0000256" key="2">
    <source>
        <dbReference type="SAM" id="Phobius"/>
    </source>
</evidence>
<feature type="transmembrane region" description="Helical" evidence="2">
    <location>
        <begin position="63"/>
        <end position="85"/>
    </location>
</feature>